<dbReference type="Proteomes" id="UP000092713">
    <property type="component" value="Unassembled WGS sequence"/>
</dbReference>
<reference evidence="7 8" key="1">
    <citation type="submission" date="2016-04" db="EMBL/GenBank/DDBJ databases">
        <title>Draft genome sequence of Janthinobacterium psychrotolerans sp. nov., isolated from freshwater sediments in Denmark.</title>
        <authorList>
            <person name="Gong X."/>
            <person name="Skrivergaard S."/>
            <person name="Korsgaard B.S."/>
            <person name="Schreiber L."/>
            <person name="Marshall I.P."/>
            <person name="Finster K."/>
            <person name="Schramm A."/>
        </authorList>
    </citation>
    <scope>NUCLEOTIDE SEQUENCE [LARGE SCALE GENOMIC DNA]</scope>
    <source>
        <strain evidence="7 8">S3-2</strain>
    </source>
</reference>
<dbReference type="InterPro" id="IPR027417">
    <property type="entry name" value="P-loop_NTPase"/>
</dbReference>
<evidence type="ECO:0000256" key="1">
    <source>
        <dbReference type="ARBA" id="ARBA00009018"/>
    </source>
</evidence>
<dbReference type="Pfam" id="PF01121">
    <property type="entry name" value="CoaE"/>
    <property type="match status" value="1"/>
</dbReference>
<proteinExistence type="inferred from homology"/>
<evidence type="ECO:0000256" key="6">
    <source>
        <dbReference type="NCBIfam" id="TIGR00152"/>
    </source>
</evidence>
<comment type="pathway">
    <text evidence="5">Cofactor biosynthesis; coenzyme A biosynthesis; CoA from (R)-pantothenate: step 5/5.</text>
</comment>
<evidence type="ECO:0000313" key="8">
    <source>
        <dbReference type="Proteomes" id="UP000092713"/>
    </source>
</evidence>
<accession>A0A1A7C097</accession>
<organism evidence="7 8">
    <name type="scientific">Janthinobacterium psychrotolerans</name>
    <dbReference type="NCBI Taxonomy" id="1747903"/>
    <lineage>
        <taxon>Bacteria</taxon>
        <taxon>Pseudomonadati</taxon>
        <taxon>Pseudomonadota</taxon>
        <taxon>Betaproteobacteria</taxon>
        <taxon>Burkholderiales</taxon>
        <taxon>Oxalobacteraceae</taxon>
        <taxon>Janthinobacterium</taxon>
    </lineage>
</organism>
<sequence length="218" mass="22879">MEAMTQAATPYFSIGLTGGIGCGKSTVANLFAARGATIVDTDEIAHSLTAPGGAAMPALLAQFGDGAADARGAMDRAKMRELVFSDPQAKARLEAILHPRIRAATLAAAASATGSYVIFAVPLLVESGGWVERVNRVLVIDCQESLQVVRVMQRNGLSEAQVKAIMATQATRSMRLAAADDVIDNNGDLAALEPQIALLHEVYLAFSKRMAGMASQHL</sequence>
<evidence type="ECO:0000256" key="5">
    <source>
        <dbReference type="HAMAP-Rule" id="MF_00376"/>
    </source>
</evidence>
<dbReference type="PANTHER" id="PTHR10695">
    <property type="entry name" value="DEPHOSPHO-COA KINASE-RELATED"/>
    <property type="match status" value="1"/>
</dbReference>
<gene>
    <name evidence="5" type="primary">coaE</name>
    <name evidence="7" type="ORF">ASR47_1008229</name>
</gene>
<keyword evidence="3 5" id="KW-0067">ATP-binding</keyword>
<dbReference type="STRING" id="1747903.ASR47_1008229"/>
<keyword evidence="8" id="KW-1185">Reference proteome</keyword>
<keyword evidence="2 5" id="KW-0547">Nucleotide-binding</keyword>
<protein>
    <recommendedName>
        <fullName evidence="5 6">Dephospho-CoA kinase</fullName>
        <ecNumber evidence="5 6">2.7.1.24</ecNumber>
    </recommendedName>
    <alternativeName>
        <fullName evidence="5">Dephosphocoenzyme A kinase</fullName>
    </alternativeName>
</protein>
<dbReference type="EC" id="2.7.1.24" evidence="5 6"/>
<evidence type="ECO:0000313" key="7">
    <source>
        <dbReference type="EMBL" id="OBV39167.1"/>
    </source>
</evidence>
<dbReference type="AlphaFoldDB" id="A0A1A7C097"/>
<comment type="similarity">
    <text evidence="1 5">Belongs to the CoaE family.</text>
</comment>
<dbReference type="GO" id="GO:0005524">
    <property type="term" value="F:ATP binding"/>
    <property type="evidence" value="ECO:0007669"/>
    <property type="project" value="UniProtKB-UniRule"/>
</dbReference>
<dbReference type="NCBIfam" id="TIGR00152">
    <property type="entry name" value="dephospho-CoA kinase"/>
    <property type="match status" value="1"/>
</dbReference>
<dbReference type="Gene3D" id="3.40.50.300">
    <property type="entry name" value="P-loop containing nucleotide triphosphate hydrolases"/>
    <property type="match status" value="1"/>
</dbReference>
<keyword evidence="5 7" id="KW-0808">Transferase</keyword>
<comment type="subcellular location">
    <subcellularLocation>
        <location evidence="5">Cytoplasm</location>
    </subcellularLocation>
</comment>
<keyword evidence="4 5" id="KW-0173">Coenzyme A biosynthesis</keyword>
<feature type="binding site" evidence="5">
    <location>
        <begin position="21"/>
        <end position="26"/>
    </location>
    <ligand>
        <name>ATP</name>
        <dbReference type="ChEBI" id="CHEBI:30616"/>
    </ligand>
</feature>
<dbReference type="UniPathway" id="UPA00241">
    <property type="reaction ID" value="UER00356"/>
</dbReference>
<dbReference type="CDD" id="cd02022">
    <property type="entry name" value="DPCK"/>
    <property type="match status" value="1"/>
</dbReference>
<dbReference type="PANTHER" id="PTHR10695:SF46">
    <property type="entry name" value="BIFUNCTIONAL COENZYME A SYNTHASE-RELATED"/>
    <property type="match status" value="1"/>
</dbReference>
<evidence type="ECO:0000256" key="3">
    <source>
        <dbReference type="ARBA" id="ARBA00022840"/>
    </source>
</evidence>
<dbReference type="GO" id="GO:0004140">
    <property type="term" value="F:dephospho-CoA kinase activity"/>
    <property type="evidence" value="ECO:0007669"/>
    <property type="project" value="UniProtKB-UniRule"/>
</dbReference>
<dbReference type="PROSITE" id="PS51219">
    <property type="entry name" value="DPCK"/>
    <property type="match status" value="1"/>
</dbReference>
<evidence type="ECO:0000256" key="4">
    <source>
        <dbReference type="ARBA" id="ARBA00022993"/>
    </source>
</evidence>
<name>A0A1A7C097_9BURK</name>
<evidence type="ECO:0000256" key="2">
    <source>
        <dbReference type="ARBA" id="ARBA00022741"/>
    </source>
</evidence>
<comment type="function">
    <text evidence="5">Catalyzes the phosphorylation of the 3'-hydroxyl group of dephosphocoenzyme A to form coenzyme A.</text>
</comment>
<dbReference type="HAMAP" id="MF_00376">
    <property type="entry name" value="Dephospho_CoA_kinase"/>
    <property type="match status" value="1"/>
</dbReference>
<keyword evidence="5" id="KW-0963">Cytoplasm</keyword>
<comment type="caution">
    <text evidence="7">The sequence shown here is derived from an EMBL/GenBank/DDBJ whole genome shotgun (WGS) entry which is preliminary data.</text>
</comment>
<dbReference type="SUPFAM" id="SSF52540">
    <property type="entry name" value="P-loop containing nucleoside triphosphate hydrolases"/>
    <property type="match status" value="1"/>
</dbReference>
<dbReference type="EMBL" id="LOCQ01000055">
    <property type="protein sequence ID" value="OBV39167.1"/>
    <property type="molecule type" value="Genomic_DNA"/>
</dbReference>
<comment type="catalytic activity">
    <reaction evidence="5">
        <text>3'-dephospho-CoA + ATP = ADP + CoA + H(+)</text>
        <dbReference type="Rhea" id="RHEA:18245"/>
        <dbReference type="ChEBI" id="CHEBI:15378"/>
        <dbReference type="ChEBI" id="CHEBI:30616"/>
        <dbReference type="ChEBI" id="CHEBI:57287"/>
        <dbReference type="ChEBI" id="CHEBI:57328"/>
        <dbReference type="ChEBI" id="CHEBI:456216"/>
        <dbReference type="EC" id="2.7.1.24"/>
    </reaction>
</comment>
<dbReference type="GO" id="GO:0005737">
    <property type="term" value="C:cytoplasm"/>
    <property type="evidence" value="ECO:0007669"/>
    <property type="project" value="UniProtKB-SubCell"/>
</dbReference>
<dbReference type="InterPro" id="IPR001977">
    <property type="entry name" value="Depp_CoAkinase"/>
</dbReference>
<dbReference type="PATRIC" id="fig|1747903.4.peg.2742"/>
<dbReference type="GO" id="GO:0015937">
    <property type="term" value="P:coenzyme A biosynthetic process"/>
    <property type="evidence" value="ECO:0007669"/>
    <property type="project" value="UniProtKB-UniRule"/>
</dbReference>
<keyword evidence="5 7" id="KW-0418">Kinase</keyword>